<dbReference type="HAMAP" id="MF_00165">
    <property type="entry name" value="Thymidylate_kinase"/>
    <property type="match status" value="1"/>
</dbReference>
<reference evidence="14" key="1">
    <citation type="journal article" date="2019" name="Int. J. Syst. Evol. Microbiol.">
        <title>The Global Catalogue of Microorganisms (GCM) 10K type strain sequencing project: providing services to taxonomists for standard genome sequencing and annotation.</title>
        <authorList>
            <consortium name="The Broad Institute Genomics Platform"/>
            <consortium name="The Broad Institute Genome Sequencing Center for Infectious Disease"/>
            <person name="Wu L."/>
            <person name="Ma J."/>
        </authorList>
    </citation>
    <scope>NUCLEOTIDE SEQUENCE [LARGE SCALE GENOMIC DNA]</scope>
    <source>
        <strain evidence="14">JCM 17979</strain>
    </source>
</reference>
<dbReference type="InterPro" id="IPR027417">
    <property type="entry name" value="P-loop_NTPase"/>
</dbReference>
<dbReference type="EC" id="2.7.4.9" evidence="2 10"/>
<evidence type="ECO:0000256" key="2">
    <source>
        <dbReference type="ARBA" id="ARBA00012980"/>
    </source>
</evidence>
<sequence>MGAMVAVEGLDGAGKATLVAALADAARARGATVRTLAFPRYDADVHAGLAGEALHGEHGDLRGSVHAMAVLFALDRAGAADELRAARDAADLVLVDRYVASNAAYGAARRGEDADGAFVAWVRALEVGRLGVPAPDAQVLVRVPGELAAQRVRHRAAADPSRTPDGYESDAALQARCAAVYDQLVDRAWLAPWTVVGADEGRAALTRTAESWVAERLSSGSSGDIAPGSSVRSDTIET</sequence>
<protein>
    <recommendedName>
        <fullName evidence="3 10">Thymidylate kinase</fullName>
        <ecNumber evidence="2 10">2.7.4.9</ecNumber>
    </recommendedName>
    <alternativeName>
        <fullName evidence="10">dTMP kinase</fullName>
    </alternativeName>
</protein>
<feature type="domain" description="Thymidylate kinase-like" evidence="12">
    <location>
        <begin position="7"/>
        <end position="157"/>
    </location>
</feature>
<dbReference type="Gene3D" id="3.40.50.300">
    <property type="entry name" value="P-loop containing nucleotide triphosphate hydrolases"/>
    <property type="match status" value="1"/>
</dbReference>
<proteinExistence type="inferred from homology"/>
<evidence type="ECO:0000256" key="4">
    <source>
        <dbReference type="ARBA" id="ARBA00022679"/>
    </source>
</evidence>
<gene>
    <name evidence="10" type="primary">tmk</name>
    <name evidence="13" type="ORF">GCM10023200_33160</name>
</gene>
<evidence type="ECO:0000256" key="6">
    <source>
        <dbReference type="ARBA" id="ARBA00022741"/>
    </source>
</evidence>
<evidence type="ECO:0000256" key="5">
    <source>
        <dbReference type="ARBA" id="ARBA00022727"/>
    </source>
</evidence>
<evidence type="ECO:0000256" key="1">
    <source>
        <dbReference type="ARBA" id="ARBA00009776"/>
    </source>
</evidence>
<keyword evidence="6 10" id="KW-0547">Nucleotide-binding</keyword>
<comment type="caution">
    <text evidence="13">The sequence shown here is derived from an EMBL/GenBank/DDBJ whole genome shotgun (WGS) entry which is preliminary data.</text>
</comment>
<keyword evidence="4 10" id="KW-0808">Transferase</keyword>
<dbReference type="Proteomes" id="UP001500928">
    <property type="component" value="Unassembled WGS sequence"/>
</dbReference>
<comment type="similarity">
    <text evidence="1 10">Belongs to the thymidylate kinase family.</text>
</comment>
<evidence type="ECO:0000313" key="13">
    <source>
        <dbReference type="EMBL" id="GAA4794543.1"/>
    </source>
</evidence>
<dbReference type="RefSeq" id="WP_345417141.1">
    <property type="nucleotide sequence ID" value="NZ_BAABHO010000026.1"/>
</dbReference>
<evidence type="ECO:0000256" key="11">
    <source>
        <dbReference type="SAM" id="MobiDB-lite"/>
    </source>
</evidence>
<evidence type="ECO:0000256" key="10">
    <source>
        <dbReference type="HAMAP-Rule" id="MF_00165"/>
    </source>
</evidence>
<comment type="function">
    <text evidence="10">Phosphorylation of dTMP to form dTDP in both de novo and salvage pathways of dTTP synthesis.</text>
</comment>
<dbReference type="GO" id="GO:0016301">
    <property type="term" value="F:kinase activity"/>
    <property type="evidence" value="ECO:0007669"/>
    <property type="project" value="UniProtKB-KW"/>
</dbReference>
<evidence type="ECO:0000256" key="7">
    <source>
        <dbReference type="ARBA" id="ARBA00022777"/>
    </source>
</evidence>
<dbReference type="InterPro" id="IPR018094">
    <property type="entry name" value="Thymidylate_kinase"/>
</dbReference>
<accession>A0ABP9BFG3</accession>
<dbReference type="NCBIfam" id="NF005923">
    <property type="entry name" value="PRK07933.1"/>
    <property type="match status" value="1"/>
</dbReference>
<dbReference type="PANTHER" id="PTHR10344">
    <property type="entry name" value="THYMIDYLATE KINASE"/>
    <property type="match status" value="1"/>
</dbReference>
<evidence type="ECO:0000256" key="9">
    <source>
        <dbReference type="ARBA" id="ARBA00048743"/>
    </source>
</evidence>
<organism evidence="13 14">
    <name type="scientific">Actinomycetospora chlora</name>
    <dbReference type="NCBI Taxonomy" id="663608"/>
    <lineage>
        <taxon>Bacteria</taxon>
        <taxon>Bacillati</taxon>
        <taxon>Actinomycetota</taxon>
        <taxon>Actinomycetes</taxon>
        <taxon>Pseudonocardiales</taxon>
        <taxon>Pseudonocardiaceae</taxon>
        <taxon>Actinomycetospora</taxon>
    </lineage>
</organism>
<dbReference type="InterPro" id="IPR039430">
    <property type="entry name" value="Thymidylate_kin-like_dom"/>
</dbReference>
<name>A0ABP9BFG3_9PSEU</name>
<comment type="catalytic activity">
    <reaction evidence="9 10">
        <text>dTMP + ATP = dTDP + ADP</text>
        <dbReference type="Rhea" id="RHEA:13517"/>
        <dbReference type="ChEBI" id="CHEBI:30616"/>
        <dbReference type="ChEBI" id="CHEBI:58369"/>
        <dbReference type="ChEBI" id="CHEBI:63528"/>
        <dbReference type="ChEBI" id="CHEBI:456216"/>
        <dbReference type="EC" id="2.7.4.9"/>
    </reaction>
</comment>
<keyword evidence="8 10" id="KW-0067">ATP-binding</keyword>
<keyword evidence="5 10" id="KW-0545">Nucleotide biosynthesis</keyword>
<dbReference type="EMBL" id="BAABHO010000026">
    <property type="protein sequence ID" value="GAA4794543.1"/>
    <property type="molecule type" value="Genomic_DNA"/>
</dbReference>
<dbReference type="SUPFAM" id="SSF52540">
    <property type="entry name" value="P-loop containing nucleoside triphosphate hydrolases"/>
    <property type="match status" value="1"/>
</dbReference>
<keyword evidence="14" id="KW-1185">Reference proteome</keyword>
<evidence type="ECO:0000256" key="3">
    <source>
        <dbReference type="ARBA" id="ARBA00017144"/>
    </source>
</evidence>
<feature type="region of interest" description="Disordered" evidence="11">
    <location>
        <begin position="216"/>
        <end position="238"/>
    </location>
</feature>
<evidence type="ECO:0000313" key="14">
    <source>
        <dbReference type="Proteomes" id="UP001500928"/>
    </source>
</evidence>
<evidence type="ECO:0000259" key="12">
    <source>
        <dbReference type="Pfam" id="PF02223"/>
    </source>
</evidence>
<dbReference type="Pfam" id="PF02223">
    <property type="entry name" value="Thymidylate_kin"/>
    <property type="match status" value="1"/>
</dbReference>
<evidence type="ECO:0000256" key="8">
    <source>
        <dbReference type="ARBA" id="ARBA00022840"/>
    </source>
</evidence>
<keyword evidence="7 10" id="KW-0418">Kinase</keyword>
<comment type="caution">
    <text evidence="10">Lacks conserved residue(s) required for the propagation of feature annotation.</text>
</comment>
<dbReference type="PANTHER" id="PTHR10344:SF4">
    <property type="entry name" value="UMP-CMP KINASE 2, MITOCHONDRIAL"/>
    <property type="match status" value="1"/>
</dbReference>